<feature type="transmembrane region" description="Helical" evidence="1">
    <location>
        <begin position="12"/>
        <end position="33"/>
    </location>
</feature>
<keyword evidence="1" id="KW-0472">Membrane</keyword>
<name>A0A6S6TLY9_9BACT</name>
<gene>
    <name evidence="2" type="ORF">HELGO_WM1002</name>
</gene>
<keyword evidence="1" id="KW-1133">Transmembrane helix</keyword>
<organism evidence="2">
    <name type="scientific">uncultured Sulfurovum sp</name>
    <dbReference type="NCBI Taxonomy" id="269237"/>
    <lineage>
        <taxon>Bacteria</taxon>
        <taxon>Pseudomonadati</taxon>
        <taxon>Campylobacterota</taxon>
        <taxon>Epsilonproteobacteria</taxon>
        <taxon>Campylobacterales</taxon>
        <taxon>Sulfurovaceae</taxon>
        <taxon>Sulfurovum</taxon>
        <taxon>environmental samples</taxon>
    </lineage>
</organism>
<sequence length="87" mass="9723">MRLEDKPLTFVVNFLLGASWASVFLGAITSFLLFYNESIAYAIVSGAIGAIPGMVAILLIEHFITNKEKLHELKKQTKLIEESLLQR</sequence>
<protein>
    <submittedName>
        <fullName evidence="2">Uncharacterized protein</fullName>
    </submittedName>
</protein>
<feature type="transmembrane region" description="Helical" evidence="1">
    <location>
        <begin position="39"/>
        <end position="60"/>
    </location>
</feature>
<proteinExistence type="predicted"/>
<reference evidence="2" key="1">
    <citation type="submission" date="2020-01" db="EMBL/GenBank/DDBJ databases">
        <authorList>
            <person name="Meier V. D."/>
            <person name="Meier V D."/>
        </authorList>
    </citation>
    <scope>NUCLEOTIDE SEQUENCE</scope>
    <source>
        <strain evidence="2">HLG_WM_MAG_01</strain>
    </source>
</reference>
<keyword evidence="1" id="KW-0812">Transmembrane</keyword>
<dbReference type="AlphaFoldDB" id="A0A6S6TLY9"/>
<accession>A0A6S6TLY9</accession>
<evidence type="ECO:0000313" key="2">
    <source>
        <dbReference type="EMBL" id="CAA6823901.1"/>
    </source>
</evidence>
<dbReference type="EMBL" id="CACVAS010000117">
    <property type="protein sequence ID" value="CAA6823901.1"/>
    <property type="molecule type" value="Genomic_DNA"/>
</dbReference>
<evidence type="ECO:0000256" key="1">
    <source>
        <dbReference type="SAM" id="Phobius"/>
    </source>
</evidence>